<dbReference type="EMBL" id="JACHGW010000001">
    <property type="protein sequence ID" value="MBB6049098.1"/>
    <property type="molecule type" value="Genomic_DNA"/>
</dbReference>
<sequence>MTIKYQSGKTVTVIADGTCKGNDSIGTEPKISPDKKLVGLLTGVHFNDSANNYYFAGSRLCSFKEGKCVLKLSGEKYFIEEWHFWEKGTQLILRSRAKHGVGTVERYDATTGKLLEKFLEYKVDATYPEWARRIALL</sequence>
<name>A0A7W9W513_ARMRO</name>
<comment type="caution">
    <text evidence="1">The sequence shown here is derived from an EMBL/GenBank/DDBJ whole genome shotgun (WGS) entry which is preliminary data.</text>
</comment>
<protein>
    <submittedName>
        <fullName evidence="1">Uncharacterized protein</fullName>
    </submittedName>
</protein>
<organism evidence="1 2">
    <name type="scientific">Armatimonas rosea</name>
    <dbReference type="NCBI Taxonomy" id="685828"/>
    <lineage>
        <taxon>Bacteria</taxon>
        <taxon>Bacillati</taxon>
        <taxon>Armatimonadota</taxon>
        <taxon>Armatimonadia</taxon>
        <taxon>Armatimonadales</taxon>
        <taxon>Armatimonadaceae</taxon>
        <taxon>Armatimonas</taxon>
    </lineage>
</organism>
<keyword evidence="2" id="KW-1185">Reference proteome</keyword>
<gene>
    <name evidence="1" type="ORF">HNQ39_000860</name>
</gene>
<dbReference type="Proteomes" id="UP000520814">
    <property type="component" value="Unassembled WGS sequence"/>
</dbReference>
<evidence type="ECO:0000313" key="1">
    <source>
        <dbReference type="EMBL" id="MBB6049098.1"/>
    </source>
</evidence>
<proteinExistence type="predicted"/>
<dbReference type="RefSeq" id="WP_184192717.1">
    <property type="nucleotide sequence ID" value="NZ_JACHGW010000001.1"/>
</dbReference>
<reference evidence="1 2" key="1">
    <citation type="submission" date="2020-08" db="EMBL/GenBank/DDBJ databases">
        <title>Genomic Encyclopedia of Type Strains, Phase IV (KMG-IV): sequencing the most valuable type-strain genomes for metagenomic binning, comparative biology and taxonomic classification.</title>
        <authorList>
            <person name="Goeker M."/>
        </authorList>
    </citation>
    <scope>NUCLEOTIDE SEQUENCE [LARGE SCALE GENOMIC DNA]</scope>
    <source>
        <strain evidence="1 2">DSM 23562</strain>
    </source>
</reference>
<dbReference type="AlphaFoldDB" id="A0A7W9W513"/>
<evidence type="ECO:0000313" key="2">
    <source>
        <dbReference type="Proteomes" id="UP000520814"/>
    </source>
</evidence>
<accession>A0A7W9W513</accession>